<dbReference type="InterPro" id="IPR046291">
    <property type="entry name" value="DUF6328"/>
</dbReference>
<evidence type="ECO:0000256" key="2">
    <source>
        <dbReference type="SAM" id="Phobius"/>
    </source>
</evidence>
<evidence type="ECO:0000256" key="1">
    <source>
        <dbReference type="SAM" id="MobiDB-lite"/>
    </source>
</evidence>
<dbReference type="AlphaFoldDB" id="A0A931CJC8"/>
<protein>
    <submittedName>
        <fullName evidence="3">Sodium:proton antiporter</fullName>
    </submittedName>
</protein>
<keyword evidence="2" id="KW-1133">Transmembrane helix</keyword>
<organism evidence="3 4">
    <name type="scientific">Arthrobacter terrae</name>
    <dbReference type="NCBI Taxonomy" id="2935737"/>
    <lineage>
        <taxon>Bacteria</taxon>
        <taxon>Bacillati</taxon>
        <taxon>Actinomycetota</taxon>
        <taxon>Actinomycetes</taxon>
        <taxon>Micrococcales</taxon>
        <taxon>Micrococcaceae</taxon>
        <taxon>Arthrobacter</taxon>
    </lineage>
</organism>
<evidence type="ECO:0000313" key="4">
    <source>
        <dbReference type="Proteomes" id="UP000655366"/>
    </source>
</evidence>
<keyword evidence="2" id="KW-0472">Membrane</keyword>
<keyword evidence="4" id="KW-1185">Reference proteome</keyword>
<feature type="region of interest" description="Disordered" evidence="1">
    <location>
        <begin position="1"/>
        <end position="22"/>
    </location>
</feature>
<gene>
    <name evidence="3" type="ORF">IV500_08345</name>
</gene>
<dbReference type="Pfam" id="PF19853">
    <property type="entry name" value="DUF6328"/>
    <property type="match status" value="1"/>
</dbReference>
<feature type="transmembrane region" description="Helical" evidence="2">
    <location>
        <begin position="65"/>
        <end position="85"/>
    </location>
</feature>
<keyword evidence="2" id="KW-0812">Transmembrane</keyword>
<feature type="transmembrane region" description="Helical" evidence="2">
    <location>
        <begin position="133"/>
        <end position="154"/>
    </location>
</feature>
<reference evidence="3 4" key="1">
    <citation type="submission" date="2020-11" db="EMBL/GenBank/DDBJ databases">
        <title>Arthrobacter antarcticus sp. nov., isolated from Antarctic Soil.</title>
        <authorList>
            <person name="Li J."/>
        </authorList>
    </citation>
    <scope>NUCLEOTIDE SEQUENCE [LARGE SCALE GENOMIC DNA]</scope>
    <source>
        <strain evidence="3 4">Z1-20</strain>
    </source>
</reference>
<sequence>MKSADGDHIIDPERQETREQQADRNWSELLQEMRVMETGTQILAGFLFTLPFQQRFGQLDDIQRIVYLILVILAAVLTVLLLTPIGLHRTLFRQRLKHEIVERSAVIVRIALIGAAVLAAGTASLVFDVVVGRAAGITVLLVLLIVVGLLWLAYPALVGRKSTPNGVRADAEEGS</sequence>
<dbReference type="EMBL" id="JADNYM010000009">
    <property type="protein sequence ID" value="MBG0739398.1"/>
    <property type="molecule type" value="Genomic_DNA"/>
</dbReference>
<dbReference type="Proteomes" id="UP000655366">
    <property type="component" value="Unassembled WGS sequence"/>
</dbReference>
<name>A0A931CJC8_9MICC</name>
<accession>A0A931CJC8</accession>
<evidence type="ECO:0000313" key="3">
    <source>
        <dbReference type="EMBL" id="MBG0739398.1"/>
    </source>
</evidence>
<comment type="caution">
    <text evidence="3">The sequence shown here is derived from an EMBL/GenBank/DDBJ whole genome shotgun (WGS) entry which is preliminary data.</text>
</comment>
<feature type="transmembrane region" description="Helical" evidence="2">
    <location>
        <begin position="106"/>
        <end position="127"/>
    </location>
</feature>
<proteinExistence type="predicted"/>